<evidence type="ECO:0000313" key="1">
    <source>
        <dbReference type="EMBL" id="MCY1720823.1"/>
    </source>
</evidence>
<organism evidence="1 2">
    <name type="scientific">Draconibacterium aestuarii</name>
    <dbReference type="NCBI Taxonomy" id="2998507"/>
    <lineage>
        <taxon>Bacteria</taxon>
        <taxon>Pseudomonadati</taxon>
        <taxon>Bacteroidota</taxon>
        <taxon>Bacteroidia</taxon>
        <taxon>Marinilabiliales</taxon>
        <taxon>Prolixibacteraceae</taxon>
        <taxon>Draconibacterium</taxon>
    </lineage>
</organism>
<dbReference type="AlphaFoldDB" id="A0A9X3J5V8"/>
<protein>
    <submittedName>
        <fullName evidence="1">Uncharacterized protein</fullName>
    </submittedName>
</protein>
<gene>
    <name evidence="1" type="ORF">OU798_10740</name>
</gene>
<evidence type="ECO:0000313" key="2">
    <source>
        <dbReference type="Proteomes" id="UP001145087"/>
    </source>
</evidence>
<keyword evidence="2" id="KW-1185">Reference proteome</keyword>
<dbReference type="EMBL" id="JAPOHD010000022">
    <property type="protein sequence ID" value="MCY1720823.1"/>
    <property type="molecule type" value="Genomic_DNA"/>
</dbReference>
<dbReference type="Proteomes" id="UP001145087">
    <property type="component" value="Unassembled WGS sequence"/>
</dbReference>
<reference evidence="1" key="1">
    <citation type="submission" date="2022-11" db="EMBL/GenBank/DDBJ databases">
        <title>Marilongibacter aestuarii gen. nov., sp. nov., isolated from tidal flat sediment.</title>
        <authorList>
            <person name="Jiayan W."/>
        </authorList>
    </citation>
    <scope>NUCLEOTIDE SEQUENCE</scope>
    <source>
        <strain evidence="1">Z1-6</strain>
    </source>
</reference>
<comment type="caution">
    <text evidence="1">The sequence shown here is derived from an EMBL/GenBank/DDBJ whole genome shotgun (WGS) entry which is preliminary data.</text>
</comment>
<name>A0A9X3J5V8_9BACT</name>
<proteinExistence type="predicted"/>
<dbReference type="RefSeq" id="WP_343333157.1">
    <property type="nucleotide sequence ID" value="NZ_JAPOHD010000022.1"/>
</dbReference>
<sequence length="166" mass="18750">MDNKYAALIYTFFLLVSLNGKAQDIHDHEHEHIHDDHKTELGIANSLVYFTGESQLCYGLHVHLVRNIGHSKFSAGLGYERIFDEHKHNTVGIVGMYTPIERLHFSLSPGIAFEGAHPSEKNFAIHFETTYEFQVGDVHMGPLLELAHDSEDYHISLGVHIGLGFK</sequence>
<accession>A0A9X3J5V8</accession>